<dbReference type="InterPro" id="IPR006195">
    <property type="entry name" value="aa-tRNA-synth_II"/>
</dbReference>
<comment type="subcellular location">
    <subcellularLocation>
        <location evidence="1">Cytoplasm</location>
    </subcellularLocation>
</comment>
<comment type="catalytic activity">
    <reaction evidence="13">
        <text>2 ATP + H(+) = P(1),P(4)-bis(5'-adenosyl) tetraphosphate + diphosphate</text>
        <dbReference type="Rhea" id="RHEA:34935"/>
        <dbReference type="ChEBI" id="CHEBI:15378"/>
        <dbReference type="ChEBI" id="CHEBI:30616"/>
        <dbReference type="ChEBI" id="CHEBI:33019"/>
        <dbReference type="ChEBI" id="CHEBI:58141"/>
    </reaction>
</comment>
<dbReference type="InterPro" id="IPR002315">
    <property type="entry name" value="tRNA-synt_gly"/>
</dbReference>
<evidence type="ECO:0000256" key="11">
    <source>
        <dbReference type="ARBA" id="ARBA00023146"/>
    </source>
</evidence>
<dbReference type="FunFam" id="3.30.930.10:FF:000010">
    <property type="entry name" value="Glycyl-tRNA synthetase 1"/>
    <property type="match status" value="1"/>
</dbReference>
<evidence type="ECO:0000256" key="10">
    <source>
        <dbReference type="ARBA" id="ARBA00022917"/>
    </source>
</evidence>
<evidence type="ECO:0000256" key="7">
    <source>
        <dbReference type="ARBA" id="ARBA00022679"/>
    </source>
</evidence>
<dbReference type="GO" id="GO:0005524">
    <property type="term" value="F:ATP binding"/>
    <property type="evidence" value="ECO:0007669"/>
    <property type="project" value="UniProtKB-KW"/>
</dbReference>
<dbReference type="EMBL" id="JPOX01000033">
    <property type="protein sequence ID" value="KFX43709.1"/>
    <property type="molecule type" value="Genomic_DNA"/>
</dbReference>
<name>A0A093V143_TALMA</name>
<dbReference type="InterPro" id="IPR027031">
    <property type="entry name" value="Gly-tRNA_synthase/POLG2"/>
</dbReference>
<dbReference type="InterPro" id="IPR045864">
    <property type="entry name" value="aa-tRNA-synth_II/BPL/LPL"/>
</dbReference>
<dbReference type="Gene3D" id="3.30.720.200">
    <property type="match status" value="1"/>
</dbReference>
<keyword evidence="9" id="KW-0067">ATP-binding</keyword>
<accession>A0A093V143</accession>
<evidence type="ECO:0000256" key="9">
    <source>
        <dbReference type="ARBA" id="ARBA00022840"/>
    </source>
</evidence>
<dbReference type="PROSITE" id="PS50862">
    <property type="entry name" value="AA_TRNA_LIGASE_II"/>
    <property type="match status" value="1"/>
</dbReference>
<evidence type="ECO:0000259" key="16">
    <source>
        <dbReference type="PROSITE" id="PS50862"/>
    </source>
</evidence>
<comment type="function">
    <text evidence="14">Catalyzes the ATP-dependent ligation of glycine to the 3'-end of its cognate tRNA, via the formation of an aminoacyl-adenylate intermediate (Gly-AMP). Also produces diadenosine tetraphosphate (Ap4A), a universal pleiotropic signaling molecule needed for cell regulation pathways, by direct condensation of 2 ATPs. Thereby, may play a special role in Ap4A homeostasis.</text>
</comment>
<keyword evidence="11" id="KW-0030">Aminoacyl-tRNA synthetase</keyword>
<dbReference type="SUPFAM" id="SSF55681">
    <property type="entry name" value="Class II aaRS and biotin synthetases"/>
    <property type="match status" value="1"/>
</dbReference>
<dbReference type="Gene3D" id="3.30.40.230">
    <property type="match status" value="1"/>
</dbReference>
<dbReference type="InterPro" id="IPR002314">
    <property type="entry name" value="aa-tRNA-synt_IIb"/>
</dbReference>
<evidence type="ECO:0000313" key="17">
    <source>
        <dbReference type="EMBL" id="KFX43709.1"/>
    </source>
</evidence>
<dbReference type="Gene3D" id="2.130.10.10">
    <property type="entry name" value="YVTN repeat-like/Quinoprotein amine dehydrogenase"/>
    <property type="match status" value="1"/>
</dbReference>
<evidence type="ECO:0000256" key="3">
    <source>
        <dbReference type="ARBA" id="ARBA00011738"/>
    </source>
</evidence>
<dbReference type="FunFam" id="3.30.930.10:FF:000158">
    <property type="entry name" value="Glycyl-tRNA synthetase"/>
    <property type="match status" value="1"/>
</dbReference>
<keyword evidence="8" id="KW-0547">Nucleotide-binding</keyword>
<dbReference type="FunFam" id="2.130.10.10:FF:001559">
    <property type="entry name" value="Uncharacterized protein"/>
    <property type="match status" value="1"/>
</dbReference>
<evidence type="ECO:0000256" key="14">
    <source>
        <dbReference type="ARBA" id="ARBA00058014"/>
    </source>
</evidence>
<dbReference type="PANTHER" id="PTHR10745">
    <property type="entry name" value="GLYCYL-TRNA SYNTHETASE/DNA POLYMERASE SUBUNIT GAMMA-2"/>
    <property type="match status" value="1"/>
</dbReference>
<reference evidence="17" key="1">
    <citation type="journal article" date="2014" name="PLoS Genet.">
        <title>Signature Gene Expression Reveals Novel Clues to the Molecular Mechanisms of Dimorphic Transition in Penicillium marneffei.</title>
        <authorList>
            <person name="Yang E."/>
            <person name="Wang G."/>
            <person name="Cai J."/>
            <person name="Woo P.C."/>
            <person name="Lau S.K."/>
            <person name="Yuen K.-Y."/>
            <person name="Chow W.-N."/>
            <person name="Lin X."/>
        </authorList>
    </citation>
    <scope>NUCLEOTIDE SEQUENCE [LARGE SCALE GENOMIC DNA]</scope>
    <source>
        <strain evidence="17">PM1</strain>
    </source>
</reference>
<keyword evidence="10" id="KW-0648">Protein biosynthesis</keyword>
<comment type="caution">
    <text evidence="17">The sequence shown here is derived from an EMBL/GenBank/DDBJ whole genome shotgun (WGS) entry which is preliminary data.</text>
</comment>
<keyword evidence="6 17" id="KW-0436">Ligase</keyword>
<comment type="similarity">
    <text evidence="2">Belongs to the class-II aminoacyl-tRNA synthetase family.</text>
</comment>
<evidence type="ECO:0000256" key="1">
    <source>
        <dbReference type="ARBA" id="ARBA00004496"/>
    </source>
</evidence>
<comment type="subunit">
    <text evidence="3">Homodimer.</text>
</comment>
<feature type="domain" description="Aminoacyl-transfer RNA synthetases class-II family profile" evidence="16">
    <location>
        <begin position="244"/>
        <end position="588"/>
    </location>
</feature>
<keyword evidence="5" id="KW-0963">Cytoplasm</keyword>
<dbReference type="FunFam" id="3.30.720.200:FF:000001">
    <property type="entry name" value="Glycine--tRNA ligase 2"/>
    <property type="match status" value="1"/>
</dbReference>
<evidence type="ECO:0000256" key="2">
    <source>
        <dbReference type="ARBA" id="ARBA00008226"/>
    </source>
</evidence>
<dbReference type="FunFam" id="3.30.40.230:FF:000002">
    <property type="entry name" value="Glycyl-tRNA synthetase 1"/>
    <property type="match status" value="1"/>
</dbReference>
<evidence type="ECO:0000256" key="13">
    <source>
        <dbReference type="ARBA" id="ARBA00051967"/>
    </source>
</evidence>
<dbReference type="Pfam" id="PF00587">
    <property type="entry name" value="tRNA-synt_2b"/>
    <property type="match status" value="1"/>
</dbReference>
<dbReference type="GO" id="GO:0070150">
    <property type="term" value="P:mitochondrial glycyl-tRNA aminoacylation"/>
    <property type="evidence" value="ECO:0007669"/>
    <property type="project" value="TreeGrafter"/>
</dbReference>
<evidence type="ECO:0000256" key="15">
    <source>
        <dbReference type="SAM" id="MobiDB-lite"/>
    </source>
</evidence>
<feature type="region of interest" description="Disordered" evidence="15">
    <location>
        <begin position="1331"/>
        <end position="1357"/>
    </location>
</feature>
<evidence type="ECO:0000256" key="12">
    <source>
        <dbReference type="ARBA" id="ARBA00030057"/>
    </source>
</evidence>
<feature type="region of interest" description="Disordered" evidence="15">
    <location>
        <begin position="839"/>
        <end position="860"/>
    </location>
</feature>
<dbReference type="NCBIfam" id="NF003211">
    <property type="entry name" value="PRK04173.1"/>
    <property type="match status" value="1"/>
</dbReference>
<dbReference type="Gene3D" id="3.30.930.10">
    <property type="entry name" value="Bira Bifunctional Protein, Domain 2"/>
    <property type="match status" value="1"/>
</dbReference>
<dbReference type="Gene3D" id="3.40.50.800">
    <property type="entry name" value="Anticodon-binding domain"/>
    <property type="match status" value="1"/>
</dbReference>
<organism evidence="17">
    <name type="scientific">Talaromyces marneffei PM1</name>
    <dbReference type="NCBI Taxonomy" id="1077442"/>
    <lineage>
        <taxon>Eukaryota</taxon>
        <taxon>Fungi</taxon>
        <taxon>Dikarya</taxon>
        <taxon>Ascomycota</taxon>
        <taxon>Pezizomycotina</taxon>
        <taxon>Eurotiomycetes</taxon>
        <taxon>Eurotiomycetidae</taxon>
        <taxon>Eurotiales</taxon>
        <taxon>Trichocomaceae</taxon>
        <taxon>Talaromyces</taxon>
        <taxon>Talaromyces sect. Talaromyces</taxon>
    </lineage>
</organism>
<evidence type="ECO:0000256" key="8">
    <source>
        <dbReference type="ARBA" id="ARBA00022741"/>
    </source>
</evidence>
<sequence length="1410" mass="156019">MSQPFSRRLLSRLLSSNAPVPYVRTYSTFSHKSLKKTANSKMATLSTRAGQDVDRSILESLLRRRTFYFPSFDPYGGVAGLYDYGPPGCALQANIIDIWRKHFVLEEDMLEVDTTMLTPHEVLKTSGHVDKFADWMCKDPKTGEIFRADHLVEAVLEARLKADKEARGEKVVVDEEADAKKKKKKVKDVKLVKLDDAVVKEYEEILAKIDNYDGDGLALLITKYDIRNPTTGGNLLPPVAFNLMFQTSIGPSSNLAGYLRPETAQGQFLAFQKLLEFNQNQMPFASAAIGKSFRNEISPRAGLLRVREFLMAEIEHFVDPEGGKKHPRFDEVKDVELSLLNRDVQLSGSTKTETMTIGKAVADGVVDNETLGYFLARIQQFLLKIGVDYSKLRFRQHMANEMAHYAADCWDAELHTSYGWIECVGCADRSAYDLTVHKNKTGAPLFVREALPEPRVFEEWQIDIAKSKFGPRFKKDAKKVEAAIDALSEELREKLSLDLAQNGKIEIDVEGIEGGKAELDNDLVTIEKRTVTQHIREYTPNVVEPSFGIGRILYSLLEHSYWHRAGDEARGVLSFPPLVSPTKVLLVPLSTHESFVPFVKRLGLKFRRAGISSKVDDSSSSIGKRYARNDELGTPFGITIDFQSVKDNTFTLRDRDSTKQVRGSEDEILQAVKSMVDGEETWADVFKRLPEFTSQETDILSSHQRLKFTAYSWSLEKLEFAPVKMAPVIASAKITLSCPLFAADFDPRNHGLLLVGGGGGEGRSGVGNKIALLNTSKRQEISELVDIQLSRDEDSVTSLAIAESKDDSMIALAGINSSQAEQLKGNNQHLRSFRLKYPVRKSDTQDDTTANAEKTDGRKTTPLTQISLFGSNVGGKDGKKPAGKVDTYQRLLRLSPYKAPELPRIGAIATGLAPAGEIVLFNATSHPQTSDVIGRIRLGNGEEAEDIDIIELEDGRFLVAYTDGTDVCTFEISSSRRSNTAPEIKTVFTMPESLPKRSKYRALRFLSPTAILLLQNTIDRTGSELSILSIPGNGKGTILRRKRLRKSIKIGLSLDVVNFGEGQNHERQYFIALAGSDQSIETLTLDYLPDKGYGSLQVFSTLKDVHPFSMTKLCFSHYRPPSYPVTANTPSQYVKLASISLGNTVVVHTFPLSPQRTLAGRETSSPRYALKTPGHSETLDTVFSIFVALLVIAISCFCLQAFTEIRGLTPSYLGATAWLPDRVRESIARPYLRDIIVVESIAPQVATIPSSCAATASSITPSIITGHHLRDFLHARKTSSSRETQLEEGGASSTIDAVIDILEIPTPSPPLIIKHNPEEDSIYAHYHHDHGQDAAAAAAADDDDGKSSASSIEEKHQVRKWEDLQPEQRERWRHRLSEAGHWALGEGDQVLRGIFFGEIGGIIAAAAAGA</sequence>
<dbReference type="InterPro" id="IPR015943">
    <property type="entry name" value="WD40/YVTN_repeat-like_dom_sf"/>
</dbReference>
<dbReference type="FunFam" id="3.40.50.800:FF:000004">
    <property type="entry name" value="Glycine--tRNA ligase 2"/>
    <property type="match status" value="1"/>
</dbReference>
<dbReference type="CDD" id="cd00774">
    <property type="entry name" value="GlyRS-like_core"/>
    <property type="match status" value="1"/>
</dbReference>
<dbReference type="NCBIfam" id="TIGR00389">
    <property type="entry name" value="glyS_dimeric"/>
    <property type="match status" value="1"/>
</dbReference>
<dbReference type="PRINTS" id="PR01043">
    <property type="entry name" value="TRNASYNTHGLY"/>
</dbReference>
<evidence type="ECO:0000256" key="5">
    <source>
        <dbReference type="ARBA" id="ARBA00022490"/>
    </source>
</evidence>
<dbReference type="Pfam" id="PF03129">
    <property type="entry name" value="HGTP_anticodon"/>
    <property type="match status" value="1"/>
</dbReference>
<dbReference type="EC" id="6.1.1.14" evidence="4"/>
<gene>
    <name evidence="17" type="ORF">GQ26_0330480</name>
</gene>
<keyword evidence="7" id="KW-0808">Transferase</keyword>
<dbReference type="InterPro" id="IPR033731">
    <property type="entry name" value="GlyRS-like_core"/>
</dbReference>
<proteinExistence type="inferred from homology"/>
<dbReference type="GO" id="GO:0004820">
    <property type="term" value="F:glycine-tRNA ligase activity"/>
    <property type="evidence" value="ECO:0007669"/>
    <property type="project" value="UniProtKB-EC"/>
</dbReference>
<dbReference type="GO" id="GO:0005739">
    <property type="term" value="C:mitochondrion"/>
    <property type="evidence" value="ECO:0007669"/>
    <property type="project" value="TreeGrafter"/>
</dbReference>
<dbReference type="GO" id="GO:0016740">
    <property type="term" value="F:transferase activity"/>
    <property type="evidence" value="ECO:0007669"/>
    <property type="project" value="UniProtKB-KW"/>
</dbReference>
<evidence type="ECO:0000256" key="4">
    <source>
        <dbReference type="ARBA" id="ARBA00012829"/>
    </source>
</evidence>
<dbReference type="InterPro" id="IPR036621">
    <property type="entry name" value="Anticodon-bd_dom_sf"/>
</dbReference>
<protein>
    <recommendedName>
        <fullName evidence="4">glycine--tRNA ligase</fullName>
        <ecNumber evidence="4">6.1.1.14</ecNumber>
    </recommendedName>
    <alternativeName>
        <fullName evidence="12">Diadenosine tetraphosphate synthetase</fullName>
    </alternativeName>
</protein>
<dbReference type="PANTHER" id="PTHR10745:SF0">
    <property type="entry name" value="GLYCINE--TRNA LIGASE"/>
    <property type="match status" value="1"/>
</dbReference>
<evidence type="ECO:0000256" key="6">
    <source>
        <dbReference type="ARBA" id="ARBA00022598"/>
    </source>
</evidence>
<dbReference type="eggNOG" id="ENOG502SFDW">
    <property type="taxonomic scope" value="Eukaryota"/>
</dbReference>
<dbReference type="InterPro" id="IPR004154">
    <property type="entry name" value="Anticodon-bd"/>
</dbReference>
<dbReference type="SUPFAM" id="SSF52954">
    <property type="entry name" value="Class II aaRS ABD-related"/>
    <property type="match status" value="1"/>
</dbReference>